<sequence length="342" mass="38114">MAARDGNQENQGIVTIVDLLNDDDIRSYITSEMDDYTNRWFLRLAEWLIKHKHTRTPRKKFKCLERDFHGGGSPTSALLNKMKVDQPQATVGQLKKCAKKNQRMDVMEVLQTNNDDVLISDLLVDDGIIAQIYDCLDERVVGAPDWSSFASYFGYTFEVIEKFRGARTTPGLFSPTMALLRILWHENQNLSIQHIITWARDAGRNDIGNRLEAFTTSILANRNNQRPESGNNTQADPLVDANFGYTINVPATEIRPVQCQDTALSGQDANDGAVRSPPTESTDIPDVNSQDERNEPRGNPDGVDEELARDVAANLHVNDGCESNDLPPGVSGINEDGEPELT</sequence>
<evidence type="ECO:0000313" key="3">
    <source>
        <dbReference type="EnsemblMetazoa" id="CLYHEMP012357.1"/>
    </source>
</evidence>
<proteinExistence type="predicted"/>
<evidence type="ECO:0000313" key="4">
    <source>
        <dbReference type="Proteomes" id="UP000594262"/>
    </source>
</evidence>
<name>A0A7M5VGS7_9CNID</name>
<dbReference type="SUPFAM" id="SSF47986">
    <property type="entry name" value="DEATH domain"/>
    <property type="match status" value="2"/>
</dbReference>
<dbReference type="Gene3D" id="1.10.533.10">
    <property type="entry name" value="Death Domain, Fas"/>
    <property type="match status" value="2"/>
</dbReference>
<dbReference type="GO" id="GO:0007165">
    <property type="term" value="P:signal transduction"/>
    <property type="evidence" value="ECO:0007669"/>
    <property type="project" value="InterPro"/>
</dbReference>
<dbReference type="InterPro" id="IPR000488">
    <property type="entry name" value="Death_dom"/>
</dbReference>
<evidence type="ECO:0000259" key="2">
    <source>
        <dbReference type="PROSITE" id="PS50017"/>
    </source>
</evidence>
<dbReference type="AlphaFoldDB" id="A0A7M5VGS7"/>
<dbReference type="EnsemblMetazoa" id="CLYHEMT012357.1">
    <property type="protein sequence ID" value="CLYHEMP012357.1"/>
    <property type="gene ID" value="CLYHEMG012357"/>
</dbReference>
<organism evidence="3 4">
    <name type="scientific">Clytia hemisphaerica</name>
    <dbReference type="NCBI Taxonomy" id="252671"/>
    <lineage>
        <taxon>Eukaryota</taxon>
        <taxon>Metazoa</taxon>
        <taxon>Cnidaria</taxon>
        <taxon>Hydrozoa</taxon>
        <taxon>Hydroidolina</taxon>
        <taxon>Leptothecata</taxon>
        <taxon>Obeliida</taxon>
        <taxon>Clytiidae</taxon>
        <taxon>Clytia</taxon>
    </lineage>
</organism>
<dbReference type="Proteomes" id="UP000594262">
    <property type="component" value="Unplaced"/>
</dbReference>
<accession>A0A7M5VGS7</accession>
<feature type="region of interest" description="Disordered" evidence="1">
    <location>
        <begin position="264"/>
        <end position="342"/>
    </location>
</feature>
<feature type="domain" description="Death" evidence="2">
    <location>
        <begin position="145"/>
        <end position="215"/>
    </location>
</feature>
<dbReference type="RefSeq" id="XP_066927357.1">
    <property type="nucleotide sequence ID" value="XM_067071256.1"/>
</dbReference>
<protein>
    <recommendedName>
        <fullName evidence="2">Death domain-containing protein</fullName>
    </recommendedName>
</protein>
<reference evidence="3" key="1">
    <citation type="submission" date="2021-01" db="UniProtKB">
        <authorList>
            <consortium name="EnsemblMetazoa"/>
        </authorList>
    </citation>
    <scope>IDENTIFICATION</scope>
</reference>
<keyword evidence="4" id="KW-1185">Reference proteome</keyword>
<dbReference type="GeneID" id="136814827"/>
<dbReference type="PROSITE" id="PS50017">
    <property type="entry name" value="DEATH_DOMAIN"/>
    <property type="match status" value="1"/>
</dbReference>
<dbReference type="InterPro" id="IPR011029">
    <property type="entry name" value="DEATH-like_dom_sf"/>
</dbReference>
<evidence type="ECO:0000256" key="1">
    <source>
        <dbReference type="SAM" id="MobiDB-lite"/>
    </source>
</evidence>